<gene>
    <name evidence="1" type="ordered locus">Mpet_0438</name>
</gene>
<dbReference type="GeneID" id="9742886"/>
<name>E1RGK1_METP4</name>
<dbReference type="EMBL" id="CP002117">
    <property type="protein sequence ID" value="ADN35212.1"/>
    <property type="molecule type" value="Genomic_DNA"/>
</dbReference>
<evidence type="ECO:0008006" key="3">
    <source>
        <dbReference type="Google" id="ProtNLM"/>
    </source>
</evidence>
<protein>
    <recommendedName>
        <fullName evidence="3">DUF3795 domain-containing protein</fullName>
    </recommendedName>
</protein>
<keyword evidence="2" id="KW-1185">Reference proteome</keyword>
<dbReference type="KEGG" id="mpi:Mpet_0438"/>
<organism evidence="1 2">
    <name type="scientific">Methanolacinia petrolearia (strain DSM 11571 / OCM 486 / SEBR 4847)</name>
    <name type="common">Methanoplanus petrolearius</name>
    <dbReference type="NCBI Taxonomy" id="679926"/>
    <lineage>
        <taxon>Archaea</taxon>
        <taxon>Methanobacteriati</taxon>
        <taxon>Methanobacteriota</taxon>
        <taxon>Stenosarchaea group</taxon>
        <taxon>Methanomicrobia</taxon>
        <taxon>Methanomicrobiales</taxon>
        <taxon>Methanomicrobiaceae</taxon>
        <taxon>Methanolacinia</taxon>
    </lineage>
</organism>
<sequence>MRSGGRVNRLIVILTVMNAGCEDPARYIGCCGAYCKTCRALAEGTCRGCKPGYDKGERDIRKARCRIKVCCFGEKKFETCADCPDYDACDVISVFHNKKGYKYIKYHESLEFIRKNGYDEFIEAAGKWKGAYGRLPRTLSPED</sequence>
<dbReference type="AlphaFoldDB" id="E1RGK1"/>
<dbReference type="Proteomes" id="UP000006565">
    <property type="component" value="Chromosome"/>
</dbReference>
<evidence type="ECO:0000313" key="2">
    <source>
        <dbReference type="Proteomes" id="UP000006565"/>
    </source>
</evidence>
<dbReference type="HOGENOM" id="CLU_150436_0_0_2"/>
<dbReference type="eggNOG" id="arCOG03571">
    <property type="taxonomic scope" value="Archaea"/>
</dbReference>
<accession>E1RGK1</accession>
<dbReference type="RefSeq" id="WP_013328390.1">
    <property type="nucleotide sequence ID" value="NC_014507.1"/>
</dbReference>
<proteinExistence type="predicted"/>
<reference evidence="1 2" key="1">
    <citation type="journal article" date="2010" name="Stand. Genomic Sci.">
        <title>Complete genome sequence of Methanoplanus petrolearius type strain (SEBR 4847).</title>
        <authorList>
            <person name="Brambilla E."/>
            <person name="Djao O.D."/>
            <person name="Daligault H."/>
            <person name="Lapidus A."/>
            <person name="Lucas S."/>
            <person name="Hammon N."/>
            <person name="Nolan M."/>
            <person name="Tice H."/>
            <person name="Cheng J.F."/>
            <person name="Han C."/>
            <person name="Tapia R."/>
            <person name="Goodwin L."/>
            <person name="Pitluck S."/>
            <person name="Liolios K."/>
            <person name="Ivanova N."/>
            <person name="Mavromatis K."/>
            <person name="Mikhailova N."/>
            <person name="Pati A."/>
            <person name="Chen A."/>
            <person name="Palaniappan K."/>
            <person name="Land M."/>
            <person name="Hauser L."/>
            <person name="Chang Y.J."/>
            <person name="Jeffries C.D."/>
            <person name="Rohde M."/>
            <person name="Spring S."/>
            <person name="Sikorski J."/>
            <person name="Goker M."/>
            <person name="Woyke T."/>
            <person name="Bristow J."/>
            <person name="Eisen J.A."/>
            <person name="Markowitz V."/>
            <person name="Hugenholtz P."/>
            <person name="Kyrpides N.C."/>
            <person name="Klenk H.P."/>
        </authorList>
    </citation>
    <scope>NUCLEOTIDE SEQUENCE [LARGE SCALE GENOMIC DNA]</scope>
    <source>
        <strain evidence="2">DSM 11571 / OCM 486 / SEBR 4847</strain>
    </source>
</reference>
<evidence type="ECO:0000313" key="1">
    <source>
        <dbReference type="EMBL" id="ADN35212.1"/>
    </source>
</evidence>